<dbReference type="EMBL" id="JARKIB010000029">
    <property type="protein sequence ID" value="KAJ7763709.1"/>
    <property type="molecule type" value="Genomic_DNA"/>
</dbReference>
<proteinExistence type="predicted"/>
<sequence length="481" mass="51362">MTSSITPPTSPTTIIFQSIELPGFLSPIAVSVLTSSITPPTSPTTTAVTNIQLPSYLPSSIAVPVLTSSITPPTSNHTGITTSPDITLSSAPVSSTFKAYNPGPVSPVTFSEVKTSHMGITTSPDITLSSAPVSSTFKAYNPGPVSPVTFSEVKTSFSAIAVSSNILTAEVFLYGAYVVMFGLYLKVLRSGGIAKNRGLTVATILLFILCTAHCALQISTSTLYNQAESRSIGNSEALFDQTFKDYSSVVIATNAVYVTSNIIADTIFILRCYAIWNFQLKIVFVPVLLTFAVADLVVAEFSFKLLKISILLSICTTVILMVLTAGRIWWIAQTARTLLGRTAISKYHTACAMILESGAIYCVSAIAFATIGFTLDQVYWTTGAILGQVVGIAPTIIAVRVGLGHSVSSVESFEVMTQGGEIYASLPQSRTKGARSGDEEAVEDPYRRSRKHARRFNLNTTSTSSLMRPGSVLYIRSDDSI</sequence>
<reference evidence="3" key="1">
    <citation type="submission" date="2023-03" db="EMBL/GenBank/DDBJ databases">
        <title>Massive genome expansion in bonnet fungi (Mycena s.s.) driven by repeated elements and novel gene families across ecological guilds.</title>
        <authorList>
            <consortium name="Lawrence Berkeley National Laboratory"/>
            <person name="Harder C.B."/>
            <person name="Miyauchi S."/>
            <person name="Viragh M."/>
            <person name="Kuo A."/>
            <person name="Thoen E."/>
            <person name="Andreopoulos B."/>
            <person name="Lu D."/>
            <person name="Skrede I."/>
            <person name="Drula E."/>
            <person name="Henrissat B."/>
            <person name="Morin E."/>
            <person name="Kohler A."/>
            <person name="Barry K."/>
            <person name="LaButti K."/>
            <person name="Morin E."/>
            <person name="Salamov A."/>
            <person name="Lipzen A."/>
            <person name="Mereny Z."/>
            <person name="Hegedus B."/>
            <person name="Baldrian P."/>
            <person name="Stursova M."/>
            <person name="Weitz H."/>
            <person name="Taylor A."/>
            <person name="Grigoriev I.V."/>
            <person name="Nagy L.G."/>
            <person name="Martin F."/>
            <person name="Kauserud H."/>
        </authorList>
    </citation>
    <scope>NUCLEOTIDE SEQUENCE</scope>
    <source>
        <strain evidence="3">CBHHK182m</strain>
    </source>
</reference>
<feature type="transmembrane region" description="Helical" evidence="2">
    <location>
        <begin position="379"/>
        <end position="399"/>
    </location>
</feature>
<feature type="transmembrane region" description="Helical" evidence="2">
    <location>
        <begin position="351"/>
        <end position="373"/>
    </location>
</feature>
<evidence type="ECO:0000256" key="1">
    <source>
        <dbReference type="SAM" id="MobiDB-lite"/>
    </source>
</evidence>
<gene>
    <name evidence="3" type="ORF">B0H16DRAFT_454906</name>
</gene>
<protein>
    <submittedName>
        <fullName evidence="3">Uncharacterized protein</fullName>
    </submittedName>
</protein>
<keyword evidence="2" id="KW-0812">Transmembrane</keyword>
<evidence type="ECO:0000256" key="2">
    <source>
        <dbReference type="SAM" id="Phobius"/>
    </source>
</evidence>
<feature type="transmembrane region" description="Helical" evidence="2">
    <location>
        <begin position="282"/>
        <end position="302"/>
    </location>
</feature>
<feature type="transmembrane region" description="Helical" evidence="2">
    <location>
        <begin position="166"/>
        <end position="187"/>
    </location>
</feature>
<keyword evidence="2" id="KW-0472">Membrane</keyword>
<comment type="caution">
    <text evidence="3">The sequence shown here is derived from an EMBL/GenBank/DDBJ whole genome shotgun (WGS) entry which is preliminary data.</text>
</comment>
<accession>A0AAD7JHT5</accession>
<feature type="transmembrane region" description="Helical" evidence="2">
    <location>
        <begin position="249"/>
        <end position="270"/>
    </location>
</feature>
<dbReference type="Proteomes" id="UP001215598">
    <property type="component" value="Unassembled WGS sequence"/>
</dbReference>
<feature type="transmembrane region" description="Helical" evidence="2">
    <location>
        <begin position="308"/>
        <end position="330"/>
    </location>
</feature>
<feature type="transmembrane region" description="Helical" evidence="2">
    <location>
        <begin position="199"/>
        <end position="218"/>
    </location>
</feature>
<keyword evidence="2" id="KW-1133">Transmembrane helix</keyword>
<feature type="region of interest" description="Disordered" evidence="1">
    <location>
        <begin position="427"/>
        <end position="449"/>
    </location>
</feature>
<evidence type="ECO:0000313" key="3">
    <source>
        <dbReference type="EMBL" id="KAJ7763709.1"/>
    </source>
</evidence>
<dbReference type="AlphaFoldDB" id="A0AAD7JHT5"/>
<keyword evidence="4" id="KW-1185">Reference proteome</keyword>
<evidence type="ECO:0000313" key="4">
    <source>
        <dbReference type="Proteomes" id="UP001215598"/>
    </source>
</evidence>
<organism evidence="3 4">
    <name type="scientific">Mycena metata</name>
    <dbReference type="NCBI Taxonomy" id="1033252"/>
    <lineage>
        <taxon>Eukaryota</taxon>
        <taxon>Fungi</taxon>
        <taxon>Dikarya</taxon>
        <taxon>Basidiomycota</taxon>
        <taxon>Agaricomycotina</taxon>
        <taxon>Agaricomycetes</taxon>
        <taxon>Agaricomycetidae</taxon>
        <taxon>Agaricales</taxon>
        <taxon>Marasmiineae</taxon>
        <taxon>Mycenaceae</taxon>
        <taxon>Mycena</taxon>
    </lineage>
</organism>
<name>A0AAD7JHT5_9AGAR</name>